<dbReference type="Pfam" id="PF11209">
    <property type="entry name" value="LmeA"/>
    <property type="match status" value="1"/>
</dbReference>
<proteinExistence type="predicted"/>
<evidence type="ECO:0000256" key="1">
    <source>
        <dbReference type="SAM" id="MobiDB-lite"/>
    </source>
</evidence>
<dbReference type="EMBL" id="JAJSBI010000029">
    <property type="protein sequence ID" value="MCD9879505.1"/>
    <property type="molecule type" value="Genomic_DNA"/>
</dbReference>
<comment type="caution">
    <text evidence="2">The sequence shown here is derived from an EMBL/GenBank/DDBJ whole genome shotgun (WGS) entry which is preliminary data.</text>
</comment>
<dbReference type="RefSeq" id="WP_232654449.1">
    <property type="nucleotide sequence ID" value="NZ_JAJSBI010000029.1"/>
</dbReference>
<evidence type="ECO:0000313" key="2">
    <source>
        <dbReference type="EMBL" id="MCD9879505.1"/>
    </source>
</evidence>
<accession>A0A9Q3VYX0</accession>
<protein>
    <submittedName>
        <fullName evidence="2">DUF2993 domain-containing protein</fullName>
    </submittedName>
</protein>
<sequence>MYQPDHGYEDDVTYASFEPSPPPPRRSRRPAFVAGAALAALVLVPLAADRAAAAHAESRTAVAFQQGMGTPGRPDVHVHGFPVLTQLASGTLRHVDITAHDLPADGSDRPLPVTRLDLDLHGLTKSDHDTEARARSAEATAFLSYPDVSDALGLEVSQGAGPGRISAKVQLPFGDEATVTTTVSAASGNRIAFGRFTVAGGAPPAAGEALLNRVFDRPIQLRNIPDGLHLRSVTTTATGLDARFSGESVTFRAGAGARSNSTQDGASYGNA</sequence>
<dbReference type="AlphaFoldDB" id="A0A9Q3VYX0"/>
<evidence type="ECO:0000313" key="3">
    <source>
        <dbReference type="Proteomes" id="UP001108029"/>
    </source>
</evidence>
<gene>
    <name evidence="2" type="ORF">LJ657_39150</name>
</gene>
<organism evidence="2 3">
    <name type="scientific">Streptomyces guryensis</name>
    <dbReference type="NCBI Taxonomy" id="2886947"/>
    <lineage>
        <taxon>Bacteria</taxon>
        <taxon>Bacillati</taxon>
        <taxon>Actinomycetota</taxon>
        <taxon>Actinomycetes</taxon>
        <taxon>Kitasatosporales</taxon>
        <taxon>Streptomycetaceae</taxon>
        <taxon>Streptomyces</taxon>
    </lineage>
</organism>
<reference evidence="2" key="1">
    <citation type="submission" date="2021-12" db="EMBL/GenBank/DDBJ databases">
        <authorList>
            <person name="Lee J.-H."/>
            <person name="Kim S.-B."/>
        </authorList>
    </citation>
    <scope>NUCLEOTIDE SEQUENCE</scope>
    <source>
        <strain evidence="2">NR30</strain>
    </source>
</reference>
<keyword evidence="3" id="KW-1185">Reference proteome</keyword>
<dbReference type="Proteomes" id="UP001108029">
    <property type="component" value="Unassembled WGS sequence"/>
</dbReference>
<name>A0A9Q3VYX0_9ACTN</name>
<dbReference type="InterPro" id="IPR021373">
    <property type="entry name" value="DUF2993"/>
</dbReference>
<feature type="region of interest" description="Disordered" evidence="1">
    <location>
        <begin position="1"/>
        <end position="29"/>
    </location>
</feature>